<protein>
    <submittedName>
        <fullName evidence="2">Uncharacterized protein</fullName>
    </submittedName>
</protein>
<sequence>MLARGESDRSLTGAWGRVQPPMEAFPPPNGRSSSKESKSGAIFLNRSWEAPVLSFERCGGTRRVNIVAGTFSGAWRRVVSPMEVFPPYNNRSGDDLSVGGGLGLNRATIYPMVEVVARLDAWKLEFRGSPCLTELGSLEKAPVHAITPGNAVPTDGANGTCKKHYAQLPSSGSSDGKNAFTFHVIMEMCKNQGNAPSLGQLARQERLP</sequence>
<dbReference type="AlphaFoldDB" id="A0A2N9F6Y7"/>
<evidence type="ECO:0000313" key="2">
    <source>
        <dbReference type="EMBL" id="SPC82912.1"/>
    </source>
</evidence>
<name>A0A2N9F6Y7_FAGSY</name>
<evidence type="ECO:0000256" key="1">
    <source>
        <dbReference type="SAM" id="MobiDB-lite"/>
    </source>
</evidence>
<reference evidence="2" key="1">
    <citation type="submission" date="2018-02" db="EMBL/GenBank/DDBJ databases">
        <authorList>
            <person name="Cohen D.B."/>
            <person name="Kent A.D."/>
        </authorList>
    </citation>
    <scope>NUCLEOTIDE SEQUENCE</scope>
</reference>
<feature type="region of interest" description="Disordered" evidence="1">
    <location>
        <begin position="1"/>
        <end position="37"/>
    </location>
</feature>
<dbReference type="EMBL" id="OIVN01000608">
    <property type="protein sequence ID" value="SPC82912.1"/>
    <property type="molecule type" value="Genomic_DNA"/>
</dbReference>
<proteinExistence type="predicted"/>
<organism evidence="2">
    <name type="scientific">Fagus sylvatica</name>
    <name type="common">Beechnut</name>
    <dbReference type="NCBI Taxonomy" id="28930"/>
    <lineage>
        <taxon>Eukaryota</taxon>
        <taxon>Viridiplantae</taxon>
        <taxon>Streptophyta</taxon>
        <taxon>Embryophyta</taxon>
        <taxon>Tracheophyta</taxon>
        <taxon>Spermatophyta</taxon>
        <taxon>Magnoliopsida</taxon>
        <taxon>eudicotyledons</taxon>
        <taxon>Gunneridae</taxon>
        <taxon>Pentapetalae</taxon>
        <taxon>rosids</taxon>
        <taxon>fabids</taxon>
        <taxon>Fagales</taxon>
        <taxon>Fagaceae</taxon>
        <taxon>Fagus</taxon>
    </lineage>
</organism>
<accession>A0A2N9F6Y7</accession>
<gene>
    <name evidence="2" type="ORF">FSB_LOCUS10794</name>
</gene>